<feature type="compositionally biased region" description="Acidic residues" evidence="1">
    <location>
        <begin position="134"/>
        <end position="148"/>
    </location>
</feature>
<comment type="caution">
    <text evidence="4">The sequence shown here is derived from an EMBL/GenBank/DDBJ whole genome shotgun (WGS) entry which is preliminary data.</text>
</comment>
<feature type="transmembrane region" description="Helical" evidence="2">
    <location>
        <begin position="718"/>
        <end position="735"/>
    </location>
</feature>
<dbReference type="OMA" id="NEHEESF"/>
<name>A0A1Y1JB44_PLAGO</name>
<feature type="compositionally biased region" description="Basic and acidic residues" evidence="1">
    <location>
        <begin position="367"/>
        <end position="389"/>
    </location>
</feature>
<feature type="compositionally biased region" description="Basic and acidic residues" evidence="1">
    <location>
        <begin position="277"/>
        <end position="291"/>
    </location>
</feature>
<organism evidence="4 5">
    <name type="scientific">Plasmodium gonderi</name>
    <dbReference type="NCBI Taxonomy" id="77519"/>
    <lineage>
        <taxon>Eukaryota</taxon>
        <taxon>Sar</taxon>
        <taxon>Alveolata</taxon>
        <taxon>Apicomplexa</taxon>
        <taxon>Aconoidasida</taxon>
        <taxon>Haemosporida</taxon>
        <taxon>Plasmodiidae</taxon>
        <taxon>Plasmodium</taxon>
        <taxon>Plasmodium (Plasmodium)</taxon>
    </lineage>
</organism>
<feature type="compositionally biased region" description="Acidic residues" evidence="1">
    <location>
        <begin position="242"/>
        <end position="253"/>
    </location>
</feature>
<gene>
    <name evidence="4" type="ORF">PGO_010560</name>
</gene>
<keyword evidence="2" id="KW-0812">Transmembrane</keyword>
<feature type="compositionally biased region" description="Acidic residues" evidence="1">
    <location>
        <begin position="293"/>
        <end position="305"/>
    </location>
</feature>
<evidence type="ECO:0000256" key="1">
    <source>
        <dbReference type="SAM" id="MobiDB-lite"/>
    </source>
</evidence>
<accession>A0A1Y1JB44</accession>
<feature type="chain" id="PRO_5012824334" evidence="3">
    <location>
        <begin position="17"/>
        <end position="736"/>
    </location>
</feature>
<feature type="region of interest" description="Disordered" evidence="1">
    <location>
        <begin position="121"/>
        <end position="419"/>
    </location>
</feature>
<evidence type="ECO:0000313" key="4">
    <source>
        <dbReference type="EMBL" id="GAW78908.1"/>
    </source>
</evidence>
<feature type="compositionally biased region" description="Basic and acidic residues" evidence="1">
    <location>
        <begin position="149"/>
        <end position="161"/>
    </location>
</feature>
<keyword evidence="2" id="KW-0472">Membrane</keyword>
<feature type="signal peptide" evidence="3">
    <location>
        <begin position="1"/>
        <end position="16"/>
    </location>
</feature>
<dbReference type="OrthoDB" id="387534at2759"/>
<feature type="compositionally biased region" description="Acidic residues" evidence="1">
    <location>
        <begin position="162"/>
        <end position="201"/>
    </location>
</feature>
<dbReference type="AlphaFoldDB" id="A0A1Y1JB44"/>
<sequence length="736" mass="85047">MNILFLSFFIIQNITTYFEQFKNGINTQYVKDKAKCDSVNRTLDLNNIKGEDGYKSSDVGCSYFNLYHQKIDMKKLYSFLSTSKNVNPFQYILRNNESMKILGNSSSYVSPNRLSRKLNEDMSKKKNVHSNDSNDSDDIANSADSEDSFLEKNKNEKTHNDNEEEKEHDEYDEEQEESFLEKEEYEDVEDNEHDEFDEEQAESFLEKEEYEDVEDNEHEEFDEEQAESFLQKDQYDTVGDNEHDEFDKEEELEQEHGESFLEKEDDDDDDDSNNENNGKEYKEEYKNKLPDEAYPDEYVGSDESNESNGSNGKVGIGVNRKENTNVKESKTKGNESFLEKNINEQSNSMDEKHSTFVSSYLDDENPDDKHNNKIYDEDSFLERDSHNHNDDDESDDTFDDYEDSFLERGKIGSPYDDYYEHDAEDEDFKEENSNEEAFDNHHLNHISSTGDVNSFLQKDMEFIDEMIDDNETIKDAVKKGSNKTEKQKIHKPNLLDEENIEDKDPFLSEEEINGFMEENMDASKLDTKKNKTILRNSEKNKNISIAENKETGKGVPSELNNAETNSVANNTSQFNKGQTDLTNEDLFNDEFTEEVIADSYEGGNLETTENENMTESLDENLLDQGVNENTLLNDNNMIFNAKMVPHKKRDVYISPYKHTSSTNNKNNKHHTEDVDALDKKLRPHELLELENGEGGNSVIVETEEVDVDLNKGKSSSCTSFISSVVLLLIGLLYIIN</sequence>
<keyword evidence="2" id="KW-1133">Transmembrane helix</keyword>
<feature type="compositionally biased region" description="Acidic residues" evidence="1">
    <location>
        <begin position="390"/>
        <end position="404"/>
    </location>
</feature>
<dbReference type="Proteomes" id="UP000195521">
    <property type="component" value="Unassembled WGS sequence"/>
</dbReference>
<feature type="compositionally biased region" description="Basic and acidic residues" evidence="1">
    <location>
        <begin position="319"/>
        <end position="342"/>
    </location>
</feature>
<dbReference type="EMBL" id="BDQF01000001">
    <property type="protein sequence ID" value="GAW78908.1"/>
    <property type="molecule type" value="Genomic_DNA"/>
</dbReference>
<dbReference type="RefSeq" id="XP_028541497.1">
    <property type="nucleotide sequence ID" value="XM_028685696.1"/>
</dbReference>
<dbReference type="GeneID" id="39745606"/>
<protein>
    <submittedName>
        <fullName evidence="4">Rhoptry-associated membrane antigen</fullName>
    </submittedName>
</protein>
<evidence type="ECO:0000256" key="2">
    <source>
        <dbReference type="SAM" id="Phobius"/>
    </source>
</evidence>
<reference evidence="5" key="1">
    <citation type="submission" date="2017-04" db="EMBL/GenBank/DDBJ databases">
        <title>Plasmodium gonderi genome.</title>
        <authorList>
            <person name="Arisue N."/>
            <person name="Honma H."/>
            <person name="Kawai S."/>
            <person name="Tougan T."/>
            <person name="Tanabe K."/>
            <person name="Horii T."/>
        </authorList>
    </citation>
    <scope>NUCLEOTIDE SEQUENCE [LARGE SCALE GENOMIC DNA]</scope>
    <source>
        <strain evidence="5">ATCC 30045</strain>
    </source>
</reference>
<feature type="compositionally biased region" description="Acidic residues" evidence="1">
    <location>
        <begin position="208"/>
        <end position="226"/>
    </location>
</feature>
<feature type="compositionally biased region" description="Acidic residues" evidence="1">
    <location>
        <begin position="263"/>
        <end position="273"/>
    </location>
</feature>
<keyword evidence="3" id="KW-0732">Signal</keyword>
<evidence type="ECO:0000313" key="5">
    <source>
        <dbReference type="Proteomes" id="UP000195521"/>
    </source>
</evidence>
<evidence type="ECO:0000256" key="3">
    <source>
        <dbReference type="SAM" id="SignalP"/>
    </source>
</evidence>
<keyword evidence="5" id="KW-1185">Reference proteome</keyword>
<proteinExistence type="predicted"/>